<reference evidence="1 2" key="1">
    <citation type="submission" date="2017-08" db="EMBL/GenBank/DDBJ databases">
        <title>Complete genome sequence of Gluconacetobacter saccharivorans CV1 isolated from Fermented Vinegar.</title>
        <authorList>
            <person name="Kim S.-Y."/>
        </authorList>
    </citation>
    <scope>NUCLEOTIDE SEQUENCE [LARGE SCALE GENOMIC DNA]</scope>
    <source>
        <strain evidence="1 2">CV1</strain>
    </source>
</reference>
<dbReference type="SUPFAM" id="SSF48576">
    <property type="entry name" value="Terpenoid synthases"/>
    <property type="match status" value="1"/>
</dbReference>
<dbReference type="InterPro" id="IPR002060">
    <property type="entry name" value="Squ/phyt_synthse"/>
</dbReference>
<dbReference type="EMBL" id="CP023036">
    <property type="protein sequence ID" value="AXY21328.1"/>
    <property type="molecule type" value="Genomic_DNA"/>
</dbReference>
<organism evidence="1 2">
    <name type="scientific">Komagataeibacter saccharivorans</name>
    <dbReference type="NCBI Taxonomy" id="265959"/>
    <lineage>
        <taxon>Bacteria</taxon>
        <taxon>Pseudomonadati</taxon>
        <taxon>Pseudomonadota</taxon>
        <taxon>Alphaproteobacteria</taxon>
        <taxon>Acetobacterales</taxon>
        <taxon>Acetobacteraceae</taxon>
        <taxon>Komagataeibacter</taxon>
    </lineage>
</organism>
<dbReference type="AlphaFoldDB" id="A0A347W8Y5"/>
<dbReference type="RefSeq" id="WP_118962448.1">
    <property type="nucleotide sequence ID" value="NZ_CP023036.1"/>
</dbReference>
<dbReference type="InterPro" id="IPR008949">
    <property type="entry name" value="Isoprenoid_synthase_dom_sf"/>
</dbReference>
<evidence type="ECO:0000313" key="2">
    <source>
        <dbReference type="Proteomes" id="UP000264120"/>
    </source>
</evidence>
<proteinExistence type="predicted"/>
<keyword evidence="2" id="KW-1185">Reference proteome</keyword>
<evidence type="ECO:0000313" key="1">
    <source>
        <dbReference type="EMBL" id="AXY21328.1"/>
    </source>
</evidence>
<dbReference type="KEGG" id="ksc:CD178_00510"/>
<protein>
    <submittedName>
        <fullName evidence="1">Squalene/phytoene synthase</fullName>
    </submittedName>
</protein>
<dbReference type="Pfam" id="PF00494">
    <property type="entry name" value="SQS_PSY"/>
    <property type="match status" value="1"/>
</dbReference>
<dbReference type="Proteomes" id="UP000264120">
    <property type="component" value="Chromosome"/>
</dbReference>
<dbReference type="Gene3D" id="1.10.600.10">
    <property type="entry name" value="Farnesyl Diphosphate Synthase"/>
    <property type="match status" value="1"/>
</dbReference>
<dbReference type="OrthoDB" id="9814909at2"/>
<name>A0A347W8Y5_9PROT</name>
<gene>
    <name evidence="1" type="ORF">CD178_00510</name>
</gene>
<sequence length="285" mass="30708">MTGQMDAPQSGEVAFSTMQAARQVDPDRFFCSLFLPPAARIAALTLITFNHECIRAVGTSASWSVAGPMAGLIRLQWWRDVLESGNAQRHDTARAVLDLLARGAVRRETLDGIITARECELDGLSDRPTWQSSMLDGAGGVQVAMAEAAGVTDAEQLARIRLMGGIYGVGALVRYLPVVLHGGRCPLPDDMLAETGLTRDGLRTGQATATQIATLRDGLRQQGRDWLVMVRGEGARLPHAAMSAGLPAILGLRDMRPHAIRGEGTQPRGLGDRLAVMRALLRRRI</sequence>
<accession>A0A347W8Y5</accession>